<dbReference type="Proteomes" id="UP001516400">
    <property type="component" value="Unassembled WGS sequence"/>
</dbReference>
<dbReference type="PROSITE" id="PS50294">
    <property type="entry name" value="WD_REPEATS_REGION"/>
    <property type="match status" value="2"/>
</dbReference>
<dbReference type="InterPro" id="IPR019775">
    <property type="entry name" value="WD40_repeat_CS"/>
</dbReference>
<organism evidence="4 5">
    <name type="scientific">Cryptolaemus montrouzieri</name>
    <dbReference type="NCBI Taxonomy" id="559131"/>
    <lineage>
        <taxon>Eukaryota</taxon>
        <taxon>Metazoa</taxon>
        <taxon>Ecdysozoa</taxon>
        <taxon>Arthropoda</taxon>
        <taxon>Hexapoda</taxon>
        <taxon>Insecta</taxon>
        <taxon>Pterygota</taxon>
        <taxon>Neoptera</taxon>
        <taxon>Endopterygota</taxon>
        <taxon>Coleoptera</taxon>
        <taxon>Polyphaga</taxon>
        <taxon>Cucujiformia</taxon>
        <taxon>Coccinelloidea</taxon>
        <taxon>Coccinellidae</taxon>
        <taxon>Scymninae</taxon>
        <taxon>Scymnini</taxon>
        <taxon>Cryptolaemus</taxon>
    </lineage>
</organism>
<dbReference type="PRINTS" id="PR00320">
    <property type="entry name" value="GPROTEINBRPT"/>
</dbReference>
<dbReference type="PROSITE" id="PS00678">
    <property type="entry name" value="WD_REPEATS_1"/>
    <property type="match status" value="1"/>
</dbReference>
<dbReference type="SMART" id="SM00320">
    <property type="entry name" value="WD40"/>
    <property type="match status" value="3"/>
</dbReference>
<dbReference type="SUPFAM" id="SSF50978">
    <property type="entry name" value="WD40 repeat-like"/>
    <property type="match status" value="1"/>
</dbReference>
<dbReference type="PROSITE" id="PS50082">
    <property type="entry name" value="WD_REPEATS_2"/>
    <property type="match status" value="3"/>
</dbReference>
<dbReference type="PANTHER" id="PTHR19879">
    <property type="entry name" value="TRANSCRIPTION INITIATION FACTOR TFIID"/>
    <property type="match status" value="1"/>
</dbReference>
<gene>
    <name evidence="4" type="ORF">HHI36_016062</name>
</gene>
<evidence type="ECO:0000256" key="2">
    <source>
        <dbReference type="ARBA" id="ARBA00022737"/>
    </source>
</evidence>
<protein>
    <submittedName>
        <fullName evidence="4">Uncharacterized protein</fullName>
    </submittedName>
</protein>
<evidence type="ECO:0000256" key="3">
    <source>
        <dbReference type="PROSITE-ProRule" id="PRU00221"/>
    </source>
</evidence>
<dbReference type="EMBL" id="JABFTP020000062">
    <property type="protein sequence ID" value="KAL3274684.1"/>
    <property type="molecule type" value="Genomic_DNA"/>
</dbReference>
<dbReference type="PANTHER" id="PTHR19879:SF1">
    <property type="entry name" value="CANNONBALL-RELATED"/>
    <property type="match status" value="1"/>
</dbReference>
<keyword evidence="2" id="KW-0677">Repeat</keyword>
<feature type="repeat" description="WD" evidence="3">
    <location>
        <begin position="1"/>
        <end position="34"/>
    </location>
</feature>
<evidence type="ECO:0000256" key="1">
    <source>
        <dbReference type="ARBA" id="ARBA00022574"/>
    </source>
</evidence>
<keyword evidence="5" id="KW-1185">Reference proteome</keyword>
<keyword evidence="1 3" id="KW-0853">WD repeat</keyword>
<sequence>MCLDFHPNCLYLISGSADKCIRVWSVESADTKRLLHGCQNVIRDLACHPKGQILVSASDDDYLRIWDILTSKVILENKCIDAVLTRLQWSKDGNLLCGAFSDKTVKIWNYRNFSLNVTKNLEVLQVINCSGTVLNLEYCFGTFAALTCSPIT</sequence>
<reference evidence="4 5" key="1">
    <citation type="journal article" date="2021" name="BMC Biol.">
        <title>Horizontally acquired antibacterial genes associated with adaptive radiation of ladybird beetles.</title>
        <authorList>
            <person name="Li H.S."/>
            <person name="Tang X.F."/>
            <person name="Huang Y.H."/>
            <person name="Xu Z.Y."/>
            <person name="Chen M.L."/>
            <person name="Du X.Y."/>
            <person name="Qiu B.Y."/>
            <person name="Chen P.T."/>
            <person name="Zhang W."/>
            <person name="Slipinski A."/>
            <person name="Escalona H.E."/>
            <person name="Waterhouse R.M."/>
            <person name="Zwick A."/>
            <person name="Pang H."/>
        </authorList>
    </citation>
    <scope>NUCLEOTIDE SEQUENCE [LARGE SCALE GENOMIC DNA]</scope>
    <source>
        <strain evidence="4">SYSU2018</strain>
    </source>
</reference>
<comment type="caution">
    <text evidence="4">The sequence shown here is derived from an EMBL/GenBank/DDBJ whole genome shotgun (WGS) entry which is preliminary data.</text>
</comment>
<evidence type="ECO:0000313" key="5">
    <source>
        <dbReference type="Proteomes" id="UP001516400"/>
    </source>
</evidence>
<dbReference type="AlphaFoldDB" id="A0ABD2N8Q7"/>
<dbReference type="Pfam" id="PF00400">
    <property type="entry name" value="WD40"/>
    <property type="match status" value="3"/>
</dbReference>
<dbReference type="InterPro" id="IPR001680">
    <property type="entry name" value="WD40_rpt"/>
</dbReference>
<dbReference type="InterPro" id="IPR020472">
    <property type="entry name" value="WD40_PAC1"/>
</dbReference>
<name>A0ABD2N8Q7_9CUCU</name>
<dbReference type="Gene3D" id="2.130.10.10">
    <property type="entry name" value="YVTN repeat-like/Quinoprotein amine dehydrogenase"/>
    <property type="match status" value="1"/>
</dbReference>
<proteinExistence type="predicted"/>
<dbReference type="InterPro" id="IPR015943">
    <property type="entry name" value="WD40/YVTN_repeat-like_dom_sf"/>
</dbReference>
<dbReference type="InterPro" id="IPR036322">
    <property type="entry name" value="WD40_repeat_dom_sf"/>
</dbReference>
<feature type="repeat" description="WD" evidence="3">
    <location>
        <begin position="35"/>
        <end position="76"/>
    </location>
</feature>
<evidence type="ECO:0000313" key="4">
    <source>
        <dbReference type="EMBL" id="KAL3274684.1"/>
    </source>
</evidence>
<accession>A0ABD2N8Q7</accession>
<feature type="repeat" description="WD" evidence="3">
    <location>
        <begin position="84"/>
        <end position="118"/>
    </location>
</feature>